<dbReference type="AlphaFoldDB" id="A0A3G6RUP9"/>
<gene>
    <name evidence="2" type="ORF">C1637_04065</name>
    <name evidence="1" type="ORF">EG342_07460</name>
</gene>
<dbReference type="RefSeq" id="WP_103289107.1">
    <property type="nucleotide sequence ID" value="NZ_CP033924.1"/>
</dbReference>
<sequence length="185" mass="21621">MNIKRLFQKQIGKCSIGISKMKNIFNISLAFLLISCSPPLKSGITNNDVFIVFYSQFYINSILVGEKYYNSKTGVYRIYEKTSSTFIDKKIKITLLQKDLNDIYNKYKELKIPNKKLCMKMKEENEDILIERQILVNSENINDVKECAVKDDEQANIDMITLQLLNLIKTSDEYKKTFPQADWEM</sequence>
<keyword evidence="4" id="KW-1185">Reference proteome</keyword>
<accession>A0A3G6RUP9</accession>
<dbReference type="Proteomes" id="UP000279972">
    <property type="component" value="Chromosome"/>
</dbReference>
<name>A0A3G6RUP9_CHRLC</name>
<evidence type="ECO:0000313" key="1">
    <source>
        <dbReference type="EMBL" id="AZA81759.1"/>
    </source>
</evidence>
<dbReference type="EMBL" id="CP033924">
    <property type="protein sequence ID" value="AZA81759.1"/>
    <property type="molecule type" value="Genomic_DNA"/>
</dbReference>
<dbReference type="EMBL" id="PPEH01000001">
    <property type="protein sequence ID" value="PNW15608.1"/>
    <property type="molecule type" value="Genomic_DNA"/>
</dbReference>
<evidence type="ECO:0000313" key="2">
    <source>
        <dbReference type="EMBL" id="PNW15608.1"/>
    </source>
</evidence>
<protein>
    <recommendedName>
        <fullName evidence="5">Lipoprotein</fullName>
    </recommendedName>
</protein>
<reference evidence="2 3" key="1">
    <citation type="submission" date="2018-01" db="EMBL/GenBank/DDBJ databases">
        <title>Draft genome sequences of Chryseobacterium lactis NCTC11390, Chryseobacterium oncorhynchi 701B-08, and Chryseobacterium viscerum 687B-08.</title>
        <authorList>
            <person name="Jeong J.-J."/>
            <person name="Lee Y.J."/>
            <person name="Park B."/>
            <person name="Choi I.-G."/>
            <person name="Kim K.D."/>
        </authorList>
    </citation>
    <scope>NUCLEOTIDE SEQUENCE [LARGE SCALE GENOMIC DNA]</scope>
    <source>
        <strain evidence="2 3">NCTC11390</strain>
    </source>
</reference>
<dbReference type="KEGG" id="clac:EG342_07460"/>
<evidence type="ECO:0000313" key="4">
    <source>
        <dbReference type="Proteomes" id="UP000279972"/>
    </source>
</evidence>
<proteinExistence type="predicted"/>
<dbReference type="Proteomes" id="UP000236262">
    <property type="component" value="Unassembled WGS sequence"/>
</dbReference>
<evidence type="ECO:0008006" key="5">
    <source>
        <dbReference type="Google" id="ProtNLM"/>
    </source>
</evidence>
<evidence type="ECO:0000313" key="3">
    <source>
        <dbReference type="Proteomes" id="UP000236262"/>
    </source>
</evidence>
<dbReference type="OrthoDB" id="1270267at2"/>
<organism evidence="2 3">
    <name type="scientific">Chryseobacterium lactis</name>
    <dbReference type="NCBI Taxonomy" id="1241981"/>
    <lineage>
        <taxon>Bacteria</taxon>
        <taxon>Pseudomonadati</taxon>
        <taxon>Bacteroidota</taxon>
        <taxon>Flavobacteriia</taxon>
        <taxon>Flavobacteriales</taxon>
        <taxon>Weeksellaceae</taxon>
        <taxon>Chryseobacterium group</taxon>
        <taxon>Chryseobacterium</taxon>
    </lineage>
</organism>
<reference evidence="1 4" key="2">
    <citation type="submission" date="2018-11" db="EMBL/GenBank/DDBJ databases">
        <title>Proposal to divide the Flavobacteriaceae and reorganize its genera based on Amino Acid Identity values calculated from whole genome sequences.</title>
        <authorList>
            <person name="Nicholson A.C."/>
            <person name="Gulvik C.A."/>
            <person name="Whitney A.M."/>
            <person name="Humrighouse B.W."/>
            <person name="Bell M."/>
            <person name="Holmes B."/>
            <person name="Steigerwalt A.G."/>
            <person name="Villarma A."/>
            <person name="Sheth M."/>
            <person name="Batra D."/>
            <person name="Pryor J."/>
            <person name="Bernardet J.-F."/>
            <person name="Hugo C."/>
            <person name="Kampfer P."/>
            <person name="Newman J."/>
            <person name="McQuiston J.R."/>
        </authorList>
    </citation>
    <scope>NUCLEOTIDE SEQUENCE [LARGE SCALE GENOMIC DNA]</scope>
    <source>
        <strain evidence="1 4">KC_1864</strain>
    </source>
</reference>